<proteinExistence type="inferred from homology"/>
<dbReference type="PANTHER" id="PTHR30615:SF8">
    <property type="entry name" value="UPF0047 PROTEIN C4A8.02C"/>
    <property type="match status" value="1"/>
</dbReference>
<evidence type="ECO:0000256" key="1">
    <source>
        <dbReference type="ARBA" id="ARBA00005534"/>
    </source>
</evidence>
<dbReference type="RefSeq" id="WP_137329694.1">
    <property type="nucleotide sequence ID" value="NZ_CP040058.1"/>
</dbReference>
<dbReference type="Pfam" id="PF01894">
    <property type="entry name" value="YjbQ"/>
    <property type="match status" value="1"/>
</dbReference>
<dbReference type="InterPro" id="IPR035917">
    <property type="entry name" value="YjbQ-like_sf"/>
</dbReference>
<dbReference type="Gene3D" id="2.60.120.460">
    <property type="entry name" value="YjbQ-like"/>
    <property type="match status" value="1"/>
</dbReference>
<dbReference type="SUPFAM" id="SSF111038">
    <property type="entry name" value="YjbQ-like"/>
    <property type="match status" value="1"/>
</dbReference>
<organism evidence="2 3">
    <name type="scientific">Anaerostipes rhamnosivorans</name>
    <dbReference type="NCBI Taxonomy" id="1229621"/>
    <lineage>
        <taxon>Bacteria</taxon>
        <taxon>Bacillati</taxon>
        <taxon>Bacillota</taxon>
        <taxon>Clostridia</taxon>
        <taxon>Lachnospirales</taxon>
        <taxon>Lachnospiraceae</taxon>
        <taxon>Anaerostipes</taxon>
    </lineage>
</organism>
<name>A0A4P8IMS8_9FIRM</name>
<dbReference type="AlphaFoldDB" id="A0A4P8IMS8"/>
<evidence type="ECO:0000313" key="2">
    <source>
        <dbReference type="EMBL" id="QCP36469.1"/>
    </source>
</evidence>
<accession>A0A4P8IMS8</accession>
<comment type="similarity">
    <text evidence="1">Belongs to the UPF0047 family.</text>
</comment>
<dbReference type="InterPro" id="IPR001602">
    <property type="entry name" value="UPF0047_YjbQ-like"/>
</dbReference>
<protein>
    <submittedName>
        <fullName evidence="2">YjbQ (Alternate ThiE)</fullName>
    </submittedName>
</protein>
<gene>
    <name evidence="2" type="ORF">AR1Y2_3015</name>
</gene>
<dbReference type="OrthoDB" id="9801725at2"/>
<dbReference type="EMBL" id="CP040058">
    <property type="protein sequence ID" value="QCP36469.1"/>
    <property type="molecule type" value="Genomic_DNA"/>
</dbReference>
<evidence type="ECO:0000313" key="3">
    <source>
        <dbReference type="Proteomes" id="UP000298653"/>
    </source>
</evidence>
<sequence length="173" mass="19584">MAVYKETINVQSHGKTPTYINVTEDVRRIIEESGIQNGLCAVISPHTTCSVFFEEFVHDYNENGDEFLQEDLNNALSAIIPDHVSADQYNYPGEKHYEEVETWPDVDFWLPGGDRTALFNGDAHLRSTILGSSETFEVDEGKLGVGVTGYIYFVDFDRTRPRERKCKVVVIGE</sequence>
<dbReference type="Proteomes" id="UP000298653">
    <property type="component" value="Chromosome"/>
</dbReference>
<keyword evidence="3" id="KW-1185">Reference proteome</keyword>
<reference evidence="2 3" key="1">
    <citation type="submission" date="2019-05" db="EMBL/GenBank/DDBJ databases">
        <title>Complete genome sequencing of Anaerostipes rhamnosivorans.</title>
        <authorList>
            <person name="Bui T.P.N."/>
            <person name="de Vos W.M."/>
        </authorList>
    </citation>
    <scope>NUCLEOTIDE SEQUENCE [LARGE SCALE GENOMIC DNA]</scope>
    <source>
        <strain evidence="2 3">1y2</strain>
    </source>
</reference>
<dbReference type="PANTHER" id="PTHR30615">
    <property type="entry name" value="UNCHARACTERIZED PROTEIN YJBQ-RELATED"/>
    <property type="match status" value="1"/>
</dbReference>
<dbReference type="KEGG" id="arf:AR1Y2_3015"/>